<dbReference type="OrthoDB" id="180690at2"/>
<evidence type="ECO:0000313" key="1">
    <source>
        <dbReference type="EMBL" id="QEL20639.1"/>
    </source>
</evidence>
<gene>
    <name evidence="1" type="ORF">PX52LOC_07745</name>
</gene>
<dbReference type="AlphaFoldDB" id="A0A5C1AMJ0"/>
<accession>A0A5C1AMJ0</accession>
<proteinExistence type="predicted"/>
<dbReference type="SUPFAM" id="SSF75005">
    <property type="entry name" value="Arabinanase/levansucrase/invertase"/>
    <property type="match status" value="1"/>
</dbReference>
<sequence length="476" mass="52634">MLPCLLVIAAAGLPAPIDVGGRKQLFVDDKFLAARHRVDLRVNPPQKLGPLKDADGKPFRGHVARVIDDGGTARLYLGHKNAEVLESADGRTFRRTGRTLAGGLFPTPFLDPHDPDPARRYKLFHLEFGDPFDPAKHGVYASTSADGVTFTKAGRVLPYFPDNPTIAHWDGRLNKYVVYTRAFDYGSENQRRVGRIETDDLLKPWPYARADDRRPFPSIATLPVVYSADREDDPHSDVYYSAAGPYPWADGVYLMFPAHFRHFSPNRHAFVVPPAPGRWEDFGPLEVQLAVSRDGVAWTRPERTAYIPPGLADEWDRWYAVAAPGFVRRGNYVYQYYYSSGRLHDSAVLRPEYAKAAGVEGGVGVVRQRLDGYVSADADHTGGWLTTPPVVFAGTRMRLNVDTGSAGALFVELQDAGGTPIPGFALADCEEVGGNFVDQCVYWKGTADVSALAGKPVRIHVRMKRAKLFAFQFTKG</sequence>
<dbReference type="GO" id="GO:0016787">
    <property type="term" value="F:hydrolase activity"/>
    <property type="evidence" value="ECO:0007669"/>
    <property type="project" value="UniProtKB-KW"/>
</dbReference>
<dbReference type="KEGG" id="lrs:PX52LOC_07745"/>
<keyword evidence="2" id="KW-1185">Reference proteome</keyword>
<dbReference type="Gene3D" id="2.115.10.20">
    <property type="entry name" value="Glycosyl hydrolase domain, family 43"/>
    <property type="match status" value="1"/>
</dbReference>
<name>A0A5C1AMJ0_9BACT</name>
<dbReference type="InterPro" id="IPR023296">
    <property type="entry name" value="Glyco_hydro_beta-prop_sf"/>
</dbReference>
<dbReference type="RefSeq" id="WP_149114909.1">
    <property type="nucleotide sequence ID" value="NZ_CP042425.1"/>
</dbReference>
<organism evidence="1 2">
    <name type="scientific">Limnoglobus roseus</name>
    <dbReference type="NCBI Taxonomy" id="2598579"/>
    <lineage>
        <taxon>Bacteria</taxon>
        <taxon>Pseudomonadati</taxon>
        <taxon>Planctomycetota</taxon>
        <taxon>Planctomycetia</taxon>
        <taxon>Gemmatales</taxon>
        <taxon>Gemmataceae</taxon>
        <taxon>Limnoglobus</taxon>
    </lineage>
</organism>
<reference evidence="2" key="1">
    <citation type="submission" date="2019-08" db="EMBL/GenBank/DDBJ databases">
        <title>Limnoglobus roseus gen. nov., sp. nov., a novel freshwater planctomycete with a giant genome from the family Gemmataceae.</title>
        <authorList>
            <person name="Kulichevskaya I.S."/>
            <person name="Naumoff D.G."/>
            <person name="Miroshnikov K."/>
            <person name="Ivanova A."/>
            <person name="Philippov D.A."/>
            <person name="Hakobyan A."/>
            <person name="Rijpstra I.C."/>
            <person name="Sinninghe Damste J.S."/>
            <person name="Liesack W."/>
            <person name="Dedysh S.N."/>
        </authorList>
    </citation>
    <scope>NUCLEOTIDE SEQUENCE [LARGE SCALE GENOMIC DNA]</scope>
    <source>
        <strain evidence="2">PX52</strain>
    </source>
</reference>
<protein>
    <submittedName>
        <fullName evidence="1">Putative beta-propeller-type glycoside hydrolase</fullName>
    </submittedName>
</protein>
<evidence type="ECO:0000313" key="2">
    <source>
        <dbReference type="Proteomes" id="UP000324974"/>
    </source>
</evidence>
<keyword evidence="1" id="KW-0378">Hydrolase</keyword>
<dbReference type="Proteomes" id="UP000324974">
    <property type="component" value="Chromosome"/>
</dbReference>
<dbReference type="EMBL" id="CP042425">
    <property type="protein sequence ID" value="QEL20639.1"/>
    <property type="molecule type" value="Genomic_DNA"/>
</dbReference>